<dbReference type="EMBL" id="CAWUFR010000222">
    <property type="protein sequence ID" value="CAK6973106.1"/>
    <property type="molecule type" value="Genomic_DNA"/>
</dbReference>
<keyword evidence="1" id="KW-0479">Metal-binding</keyword>
<reference evidence="6 7" key="1">
    <citation type="submission" date="2024-01" db="EMBL/GenBank/DDBJ databases">
        <authorList>
            <person name="Alioto T."/>
            <person name="Alioto T."/>
            <person name="Gomez Garrido J."/>
        </authorList>
    </citation>
    <scope>NUCLEOTIDE SEQUENCE [LARGE SCALE GENOMIC DNA]</scope>
</reference>
<dbReference type="GO" id="GO:0003677">
    <property type="term" value="F:DNA binding"/>
    <property type="evidence" value="ECO:0007669"/>
    <property type="project" value="InterPro"/>
</dbReference>
<accession>A0AAV1PN50</accession>
<feature type="domain" description="BED-type" evidence="5">
    <location>
        <begin position="24"/>
        <end position="57"/>
    </location>
</feature>
<keyword evidence="2" id="KW-0863">Zinc-finger</keyword>
<proteinExistence type="predicted"/>
<evidence type="ECO:0000256" key="2">
    <source>
        <dbReference type="ARBA" id="ARBA00022771"/>
    </source>
</evidence>
<dbReference type="GO" id="GO:0008270">
    <property type="term" value="F:zinc ion binding"/>
    <property type="evidence" value="ECO:0007669"/>
    <property type="project" value="UniProtKB-KW"/>
</dbReference>
<evidence type="ECO:0000313" key="6">
    <source>
        <dbReference type="EMBL" id="CAK6973106.1"/>
    </source>
</evidence>
<gene>
    <name evidence="6" type="ORF">FSCOSCO3_A005050</name>
</gene>
<organism evidence="6 7">
    <name type="scientific">Scomber scombrus</name>
    <name type="common">Atlantic mackerel</name>
    <name type="synonym">Scomber vernalis</name>
    <dbReference type="NCBI Taxonomy" id="13677"/>
    <lineage>
        <taxon>Eukaryota</taxon>
        <taxon>Metazoa</taxon>
        <taxon>Chordata</taxon>
        <taxon>Craniata</taxon>
        <taxon>Vertebrata</taxon>
        <taxon>Euteleostomi</taxon>
        <taxon>Actinopterygii</taxon>
        <taxon>Neopterygii</taxon>
        <taxon>Teleostei</taxon>
        <taxon>Neoteleostei</taxon>
        <taxon>Acanthomorphata</taxon>
        <taxon>Pelagiaria</taxon>
        <taxon>Scombriformes</taxon>
        <taxon>Scombridae</taxon>
        <taxon>Scomber</taxon>
    </lineage>
</organism>
<sequence length="96" mass="10580">MSANSAIIKFAFMEHKEICSPGTRKKHSAKCKFCKVSLTETAGTTSTFTRHLERRHPESSALLSSTADVTGARQIEEEVGREMASMETSAVRRCNS</sequence>
<keyword evidence="3" id="KW-0862">Zinc</keyword>
<evidence type="ECO:0000259" key="5">
    <source>
        <dbReference type="Pfam" id="PF02892"/>
    </source>
</evidence>
<evidence type="ECO:0000256" key="3">
    <source>
        <dbReference type="ARBA" id="ARBA00022833"/>
    </source>
</evidence>
<evidence type="ECO:0000313" key="7">
    <source>
        <dbReference type="Proteomes" id="UP001314229"/>
    </source>
</evidence>
<evidence type="ECO:0000256" key="4">
    <source>
        <dbReference type="SAM" id="MobiDB-lite"/>
    </source>
</evidence>
<name>A0AAV1PN50_SCOSC</name>
<comment type="caution">
    <text evidence="6">The sequence shown here is derived from an EMBL/GenBank/DDBJ whole genome shotgun (WGS) entry which is preliminary data.</text>
</comment>
<protein>
    <recommendedName>
        <fullName evidence="5">BED-type domain-containing protein</fullName>
    </recommendedName>
</protein>
<dbReference type="AlphaFoldDB" id="A0AAV1PN50"/>
<keyword evidence="7" id="KW-1185">Reference proteome</keyword>
<feature type="region of interest" description="Disordered" evidence="4">
    <location>
        <begin position="48"/>
        <end position="69"/>
    </location>
</feature>
<evidence type="ECO:0000256" key="1">
    <source>
        <dbReference type="ARBA" id="ARBA00022723"/>
    </source>
</evidence>
<dbReference type="InterPro" id="IPR003656">
    <property type="entry name" value="Znf_BED"/>
</dbReference>
<dbReference type="Proteomes" id="UP001314229">
    <property type="component" value="Unassembled WGS sequence"/>
</dbReference>
<dbReference type="Pfam" id="PF02892">
    <property type="entry name" value="zf-BED"/>
    <property type="match status" value="1"/>
</dbReference>